<dbReference type="PATRIC" id="fig|1123269.5.peg.628"/>
<gene>
    <name evidence="1" type="ORF">NX02_03230</name>
</gene>
<name>W0A9P8_9SPHN</name>
<keyword evidence="2" id="KW-1185">Reference proteome</keyword>
<proteinExistence type="predicted"/>
<organism evidence="1 2">
    <name type="scientific">Sphingomonas sanxanigenens DSM 19645 = NX02</name>
    <dbReference type="NCBI Taxonomy" id="1123269"/>
    <lineage>
        <taxon>Bacteria</taxon>
        <taxon>Pseudomonadati</taxon>
        <taxon>Pseudomonadota</taxon>
        <taxon>Alphaproteobacteria</taxon>
        <taxon>Sphingomonadales</taxon>
        <taxon>Sphingomonadaceae</taxon>
        <taxon>Sphingomonas</taxon>
    </lineage>
</organism>
<dbReference type="EMBL" id="CP006644">
    <property type="protein sequence ID" value="AHE52400.1"/>
    <property type="molecule type" value="Genomic_DNA"/>
</dbReference>
<dbReference type="KEGG" id="ssan:NX02_03230"/>
<evidence type="ECO:0000313" key="1">
    <source>
        <dbReference type="EMBL" id="AHE52400.1"/>
    </source>
</evidence>
<evidence type="ECO:0000313" key="2">
    <source>
        <dbReference type="Proteomes" id="UP000018851"/>
    </source>
</evidence>
<dbReference type="HOGENOM" id="CLU_3084837_0_0_5"/>
<protein>
    <submittedName>
        <fullName evidence="1">Uncharacterized protein</fullName>
    </submittedName>
</protein>
<dbReference type="RefSeq" id="WP_158013880.1">
    <property type="nucleotide sequence ID" value="NZ_CP006644.1"/>
</dbReference>
<dbReference type="AlphaFoldDB" id="W0A9P8"/>
<sequence length="52" mass="5512">MREGGGLTLNEQSRILPIAGGQPGRAALLEMQIDSHIAVTSGWGAADWILRP</sequence>
<dbReference type="Proteomes" id="UP000018851">
    <property type="component" value="Chromosome"/>
</dbReference>
<reference evidence="1 2" key="1">
    <citation type="submission" date="2013-07" db="EMBL/GenBank/DDBJ databases">
        <title>Completed genome of Sphingomonas sanxanigenens NX02.</title>
        <authorList>
            <person name="Ma T."/>
            <person name="Huang H."/>
            <person name="Wu M."/>
            <person name="Li X."/>
            <person name="Li G."/>
        </authorList>
    </citation>
    <scope>NUCLEOTIDE SEQUENCE [LARGE SCALE GENOMIC DNA]</scope>
    <source>
        <strain evidence="1 2">NX02</strain>
    </source>
</reference>
<accession>W0A9P8</accession>